<protein>
    <submittedName>
        <fullName evidence="1">Uncharacterized protein</fullName>
    </submittedName>
</protein>
<evidence type="ECO:0000313" key="1">
    <source>
        <dbReference type="EMBL" id="CAA9195855.1"/>
    </source>
</evidence>
<proteinExistence type="predicted"/>
<gene>
    <name evidence="1" type="ORF">FLACOL7796_00845</name>
</gene>
<accession>A0ABM8KEQ3</accession>
<dbReference type="EMBL" id="CADCST010000064">
    <property type="protein sequence ID" value="CAA9195855.1"/>
    <property type="molecule type" value="Genomic_DNA"/>
</dbReference>
<comment type="caution">
    <text evidence="1">The sequence shown here is derived from an EMBL/GenBank/DDBJ whole genome shotgun (WGS) entry which is preliminary data.</text>
</comment>
<name>A0ABM8KEQ3_9FLAO</name>
<keyword evidence="2" id="KW-1185">Reference proteome</keyword>
<reference evidence="1 2" key="1">
    <citation type="submission" date="2020-02" db="EMBL/GenBank/DDBJ databases">
        <authorList>
            <person name="Criscuolo A."/>
        </authorList>
    </citation>
    <scope>NUCLEOTIDE SEQUENCE [LARGE SCALE GENOMIC DNA]</scope>
    <source>
        <strain evidence="1">CECT7796</strain>
    </source>
</reference>
<dbReference type="Proteomes" id="UP000474567">
    <property type="component" value="Unassembled WGS sequence"/>
</dbReference>
<sequence>MLKRLNLNGAVELTITELKSINGGDPTCPPPDTSAGCFSGPSHCPSYGYPTCVPKTPNI</sequence>
<evidence type="ECO:0000313" key="2">
    <source>
        <dbReference type="Proteomes" id="UP000474567"/>
    </source>
</evidence>
<organism evidence="1 2">
    <name type="scientific">Flavobacterium collinsii</name>
    <dbReference type="NCBI Taxonomy" id="1114861"/>
    <lineage>
        <taxon>Bacteria</taxon>
        <taxon>Pseudomonadati</taxon>
        <taxon>Bacteroidota</taxon>
        <taxon>Flavobacteriia</taxon>
        <taxon>Flavobacteriales</taxon>
        <taxon>Flavobacteriaceae</taxon>
        <taxon>Flavobacterium</taxon>
    </lineage>
</organism>